<accession>A0ABY0U2Y0</accession>
<dbReference type="InterPro" id="IPR006295">
    <property type="entry name" value="DNA_primase_DnaG"/>
</dbReference>
<evidence type="ECO:0000256" key="7">
    <source>
        <dbReference type="ARBA" id="ARBA00022771"/>
    </source>
</evidence>
<dbReference type="InterPro" id="IPR034151">
    <property type="entry name" value="TOPRIM_DnaG_bac"/>
</dbReference>
<comment type="caution">
    <text evidence="12">Lacks conserved residue(s) required for the propagation of feature annotation.</text>
</comment>
<evidence type="ECO:0000256" key="5">
    <source>
        <dbReference type="ARBA" id="ARBA00022705"/>
    </source>
</evidence>
<dbReference type="SMART" id="SM00493">
    <property type="entry name" value="TOPRIM"/>
    <property type="match status" value="1"/>
</dbReference>
<protein>
    <recommendedName>
        <fullName evidence="12 13">DNA primase</fullName>
        <ecNumber evidence="12">2.7.7.101</ecNumber>
    </recommendedName>
</protein>
<dbReference type="SUPFAM" id="SSF57783">
    <property type="entry name" value="Zinc beta-ribbon"/>
    <property type="match status" value="1"/>
</dbReference>
<dbReference type="PANTHER" id="PTHR30313:SF2">
    <property type="entry name" value="DNA PRIMASE"/>
    <property type="match status" value="1"/>
</dbReference>
<comment type="subunit">
    <text evidence="12">Monomer. Interacts with DnaB.</text>
</comment>
<dbReference type="InterPro" id="IPR030846">
    <property type="entry name" value="DnaG_bac"/>
</dbReference>
<dbReference type="Proteomes" id="UP000199574">
    <property type="component" value="Chromosome I"/>
</dbReference>
<keyword evidence="5 12" id="KW-0235">DNA replication</keyword>
<evidence type="ECO:0000256" key="9">
    <source>
        <dbReference type="ARBA" id="ARBA00022842"/>
    </source>
</evidence>
<keyword evidence="16" id="KW-1185">Reference proteome</keyword>
<evidence type="ECO:0000256" key="13">
    <source>
        <dbReference type="PIRNR" id="PIRNR002811"/>
    </source>
</evidence>
<feature type="domain" description="Toprim" evidence="14">
    <location>
        <begin position="266"/>
        <end position="347"/>
    </location>
</feature>
<comment type="similarity">
    <text evidence="12 13">Belongs to the DnaG primase family.</text>
</comment>
<organism evidence="15 16">
    <name type="scientific">Maribacter dokdonensis</name>
    <dbReference type="NCBI Taxonomy" id="320912"/>
    <lineage>
        <taxon>Bacteria</taxon>
        <taxon>Pseudomonadati</taxon>
        <taxon>Bacteroidota</taxon>
        <taxon>Flavobacteriia</taxon>
        <taxon>Flavobacteriales</taxon>
        <taxon>Flavobacteriaceae</taxon>
        <taxon>Maribacter</taxon>
    </lineage>
</organism>
<comment type="catalytic activity">
    <reaction evidence="12">
        <text>ssDNA + n NTP = ssDNA/pppN(pN)n-1 hybrid + (n-1) diphosphate.</text>
        <dbReference type="EC" id="2.7.7.101"/>
    </reaction>
</comment>
<comment type="function">
    <text evidence="12 13">RNA polymerase that catalyzes the synthesis of short RNA molecules used as primers for DNA polymerase during DNA replication.</text>
</comment>
<dbReference type="HAMAP" id="MF_00974">
    <property type="entry name" value="DNA_primase_DnaG"/>
    <property type="match status" value="1"/>
</dbReference>
<dbReference type="InterPro" id="IPR050219">
    <property type="entry name" value="DnaG_primase"/>
</dbReference>
<dbReference type="InterPro" id="IPR002694">
    <property type="entry name" value="Znf_CHC2"/>
</dbReference>
<keyword evidence="10 12" id="KW-0238">DNA-binding</keyword>
<dbReference type="EC" id="2.7.7.101" evidence="12"/>
<gene>
    <name evidence="12" type="primary">dnaG</name>
    <name evidence="15" type="ORF">SAMN05192545_0330</name>
</gene>
<name>A0ABY0U2Y0_9FLAO</name>
<dbReference type="InterPro" id="IPR013264">
    <property type="entry name" value="DNAG_N"/>
</dbReference>
<dbReference type="Gene3D" id="3.40.1360.10">
    <property type="match status" value="1"/>
</dbReference>
<keyword evidence="1 12" id="KW-0240">DNA-directed RNA polymerase</keyword>
<dbReference type="Pfam" id="PF08275">
    <property type="entry name" value="DNAG_N"/>
    <property type="match status" value="1"/>
</dbReference>
<dbReference type="EMBL" id="LT629754">
    <property type="protein sequence ID" value="SDR87339.1"/>
    <property type="molecule type" value="Genomic_DNA"/>
</dbReference>
<dbReference type="SUPFAM" id="SSF56731">
    <property type="entry name" value="DNA primase core"/>
    <property type="match status" value="1"/>
</dbReference>
<dbReference type="Pfam" id="PF13155">
    <property type="entry name" value="Toprim_2"/>
    <property type="match status" value="1"/>
</dbReference>
<dbReference type="CDD" id="cd03364">
    <property type="entry name" value="TOPRIM_DnaG_primases"/>
    <property type="match status" value="1"/>
</dbReference>
<evidence type="ECO:0000256" key="2">
    <source>
        <dbReference type="ARBA" id="ARBA00022515"/>
    </source>
</evidence>
<evidence type="ECO:0000313" key="15">
    <source>
        <dbReference type="EMBL" id="SDR87339.1"/>
    </source>
</evidence>
<sequence>MIAKTTIDQVYETARLEEVIGDFVQLKKSGSNFKGLSPFSDERTPSFMVSPVKQIWKDFSSGKGGNVVAFLMEHEHFTYPEAIKYLAKKYNIEVEETEQSSEQKEQANERESMYLVSEFAQGHFKEMLWESELGKAIGLTYFKERGFTDETIKKFELGYCLDQWDGFTTAALDKGYKLDYLQKTGLTIVKDDPNNPNGARKFDRFKGRVMFPIHSLSGRVLGFGGRILTNDKKAAKYLNSPESDIYHKSKVLYGIYYAKQAIAKEDNCFLVEGYTDVIQFAQRGIENVVSSSGTALTPEQIRLINRLTKNITVLFDGDAAGLRASLRGIDLILEQGMNVRVCTFPEGEDPDSFAKNNELDDVLAYLSDNAKDFIQFKASLLVKEADNDPIKRADTVRDIVNSISKIPDRIQKEIYIQECAQIMNISEAVLFNTLAQIDKKGEKDFKKLQKEEPKAFDVVRNTDEQKPEKVDVQYVLERKIIESLMLYGSNIEEFEDLVLKENDAGDLELEPESMEIKVYEKIYLDLQEDEIELANEDFRKMYGKLIEALNEEGDFSITTFVNGLDQEMANQISSILMEEERYALHNWERKDIYPKKKEIGVSQLVSETILTLRCFLIKKRMTALQHTTEQADKDNREALEEIMNYIQLNKLLNQKLNRVLS</sequence>
<comment type="cofactor">
    <cofactor evidence="13">
        <name>Zn(2+)</name>
        <dbReference type="ChEBI" id="CHEBI:29105"/>
    </cofactor>
    <text evidence="13">Binds 1 zinc ion per monomer.</text>
</comment>
<keyword evidence="4 12" id="KW-0548">Nucleotidyltransferase</keyword>
<evidence type="ECO:0000256" key="6">
    <source>
        <dbReference type="ARBA" id="ARBA00022723"/>
    </source>
</evidence>
<evidence type="ECO:0000259" key="14">
    <source>
        <dbReference type="PROSITE" id="PS50880"/>
    </source>
</evidence>
<dbReference type="PROSITE" id="PS50880">
    <property type="entry name" value="TOPRIM"/>
    <property type="match status" value="1"/>
</dbReference>
<proteinExistence type="inferred from homology"/>
<dbReference type="RefSeq" id="WP_091602125.1">
    <property type="nucleotide sequence ID" value="NZ_LT629754.1"/>
</dbReference>
<evidence type="ECO:0000256" key="3">
    <source>
        <dbReference type="ARBA" id="ARBA00022679"/>
    </source>
</evidence>
<keyword evidence="11 12" id="KW-0804">Transcription</keyword>
<dbReference type="Pfam" id="PF01807">
    <property type="entry name" value="Zn_ribbon_DnaG"/>
    <property type="match status" value="1"/>
</dbReference>
<keyword evidence="9" id="KW-0460">Magnesium</keyword>
<dbReference type="PANTHER" id="PTHR30313">
    <property type="entry name" value="DNA PRIMASE"/>
    <property type="match status" value="1"/>
</dbReference>
<evidence type="ECO:0000256" key="10">
    <source>
        <dbReference type="ARBA" id="ARBA00023125"/>
    </source>
</evidence>
<dbReference type="InterPro" id="IPR019475">
    <property type="entry name" value="DNA_primase_DnaB-bd"/>
</dbReference>
<dbReference type="InterPro" id="IPR006171">
    <property type="entry name" value="TOPRIM_dom"/>
</dbReference>
<evidence type="ECO:0000256" key="11">
    <source>
        <dbReference type="ARBA" id="ARBA00023163"/>
    </source>
</evidence>
<keyword evidence="7" id="KW-0863">Zinc-finger</keyword>
<dbReference type="InterPro" id="IPR037068">
    <property type="entry name" value="DNA_primase_core_N_sf"/>
</dbReference>
<keyword evidence="2 12" id="KW-0639">Primosome</keyword>
<dbReference type="GeneID" id="90593751"/>
<dbReference type="SMART" id="SM00400">
    <property type="entry name" value="ZnF_CHCC"/>
    <property type="match status" value="1"/>
</dbReference>
<reference evidence="15 16" key="1">
    <citation type="submission" date="2016-10" db="EMBL/GenBank/DDBJ databases">
        <authorList>
            <person name="Varghese N."/>
            <person name="Submissions S."/>
        </authorList>
    </citation>
    <scope>NUCLEOTIDE SEQUENCE [LARGE SCALE GENOMIC DNA]</scope>
    <source>
        <strain evidence="15 16">MAR_2009_60</strain>
    </source>
</reference>
<evidence type="ECO:0000256" key="12">
    <source>
        <dbReference type="HAMAP-Rule" id="MF_00974"/>
    </source>
</evidence>
<keyword evidence="6 13" id="KW-0479">Metal-binding</keyword>
<dbReference type="Pfam" id="PF10410">
    <property type="entry name" value="DnaB_bind"/>
    <property type="match status" value="1"/>
</dbReference>
<keyword evidence="8 13" id="KW-0862">Zinc</keyword>
<evidence type="ECO:0000313" key="16">
    <source>
        <dbReference type="Proteomes" id="UP000199574"/>
    </source>
</evidence>
<dbReference type="Gene3D" id="3.90.980.10">
    <property type="entry name" value="DNA primase, catalytic core, N-terminal domain"/>
    <property type="match status" value="1"/>
</dbReference>
<dbReference type="InterPro" id="IPR036977">
    <property type="entry name" value="DNA_primase_Znf_CHC2"/>
</dbReference>
<evidence type="ECO:0000256" key="4">
    <source>
        <dbReference type="ARBA" id="ARBA00022695"/>
    </source>
</evidence>
<evidence type="ECO:0000256" key="1">
    <source>
        <dbReference type="ARBA" id="ARBA00022478"/>
    </source>
</evidence>
<dbReference type="PIRSF" id="PIRSF002811">
    <property type="entry name" value="DnaG"/>
    <property type="match status" value="1"/>
</dbReference>
<dbReference type="Gene3D" id="3.90.580.10">
    <property type="entry name" value="Zinc finger, CHC2-type domain"/>
    <property type="match status" value="1"/>
</dbReference>
<dbReference type="NCBIfam" id="TIGR01391">
    <property type="entry name" value="dnaG"/>
    <property type="match status" value="1"/>
</dbReference>
<evidence type="ECO:0000256" key="8">
    <source>
        <dbReference type="ARBA" id="ARBA00022833"/>
    </source>
</evidence>
<keyword evidence="3 12" id="KW-0808">Transferase</keyword>